<dbReference type="GeneID" id="30152260"/>
<accession>A0A1E3I241</accession>
<dbReference type="OrthoDB" id="5126881at2759"/>
<evidence type="ECO:0000313" key="1">
    <source>
        <dbReference type="EMBL" id="ODN82654.1"/>
    </source>
</evidence>
<name>A0A1E3I241_9TREE</name>
<proteinExistence type="predicted"/>
<evidence type="ECO:0000313" key="2">
    <source>
        <dbReference type="Proteomes" id="UP000094065"/>
    </source>
</evidence>
<comment type="caution">
    <text evidence="1">The sequence shown here is derived from an EMBL/GenBank/DDBJ whole genome shotgun (WGS) entry which is preliminary data.</text>
</comment>
<dbReference type="Proteomes" id="UP000094065">
    <property type="component" value="Unassembled WGS sequence"/>
</dbReference>
<dbReference type="PANTHER" id="PTHR43388">
    <property type="entry name" value="HYDROGENASE MATURATION FACTOR HOXX"/>
    <property type="match status" value="1"/>
</dbReference>
<dbReference type="EMBL" id="AWGJ01000002">
    <property type="protein sequence ID" value="ODN82654.1"/>
    <property type="molecule type" value="Genomic_DNA"/>
</dbReference>
<reference evidence="1 2" key="1">
    <citation type="submission" date="2016-06" db="EMBL/GenBank/DDBJ databases">
        <title>Evolution of pathogenesis and genome organization in the Tremellales.</title>
        <authorList>
            <person name="Cuomo C."/>
            <person name="Litvintseva A."/>
            <person name="Heitman J."/>
            <person name="Chen Y."/>
            <person name="Sun S."/>
            <person name="Springer D."/>
            <person name="Dromer F."/>
            <person name="Young S."/>
            <person name="Zeng Q."/>
            <person name="Chapman S."/>
            <person name="Gujja S."/>
            <person name="Saif S."/>
            <person name="Birren B."/>
        </authorList>
    </citation>
    <scope>NUCLEOTIDE SEQUENCE [LARGE SCALE GENOMIC DNA]</scope>
    <source>
        <strain evidence="1 2">CBS 6039</strain>
    </source>
</reference>
<dbReference type="InterPro" id="IPR047180">
    <property type="entry name" value="HoxX-like"/>
</dbReference>
<protein>
    <submittedName>
        <fullName evidence="1">Uncharacterized protein</fullName>
    </submittedName>
</protein>
<dbReference type="AlphaFoldDB" id="A0A1E3I241"/>
<keyword evidence="2" id="KW-1185">Reference proteome</keyword>
<organism evidence="1 2">
    <name type="scientific">Cryptococcus amylolentus CBS 6039</name>
    <dbReference type="NCBI Taxonomy" id="1295533"/>
    <lineage>
        <taxon>Eukaryota</taxon>
        <taxon>Fungi</taxon>
        <taxon>Dikarya</taxon>
        <taxon>Basidiomycota</taxon>
        <taxon>Agaricomycotina</taxon>
        <taxon>Tremellomycetes</taxon>
        <taxon>Tremellales</taxon>
        <taxon>Cryptococcaceae</taxon>
        <taxon>Cryptococcus</taxon>
    </lineage>
</organism>
<dbReference type="PANTHER" id="PTHR43388:SF1">
    <property type="entry name" value="HYDROGENASE MATURATION FACTOR HOXX"/>
    <property type="match status" value="1"/>
</dbReference>
<dbReference type="RefSeq" id="XP_018996654.1">
    <property type="nucleotide sequence ID" value="XM_019134227.1"/>
</dbReference>
<gene>
    <name evidence="1" type="ORF">L202_00951</name>
</gene>
<sequence>MQNPQWITLVVPPGLPGNAGPSSLDWDLLGGNGAVPFSTDLLPALLSTLPSPVAQRPHWGTICFQATEDLDDGANLHSPAVVTAVITALIRVYGKTAELSVSLGERFLGGKTHERPLLQFAKRKPDWEEHTAEDVLRILKASNSQPGAMLHPLTSDAKASLFAYGAHLH</sequence>
<dbReference type="STRING" id="1295533.A0A1E3I241"/>